<gene>
    <name evidence="2" type="primary">LOC107813988</name>
</gene>
<name>A0A1S4C0W3_TOBAC</name>
<dbReference type="PANTHER" id="PTHR11439">
    <property type="entry name" value="GAG-POL-RELATED RETROTRANSPOSON"/>
    <property type="match status" value="1"/>
</dbReference>
<dbReference type="PANTHER" id="PTHR11439:SF452">
    <property type="entry name" value="REVERSE TRANSCRIPTASE TY1_COPIA-TYPE DOMAIN-CONTAINING PROTEIN"/>
    <property type="match status" value="1"/>
</dbReference>
<reference evidence="2" key="1">
    <citation type="submission" date="2025-08" db="UniProtKB">
        <authorList>
            <consortium name="RefSeq"/>
        </authorList>
    </citation>
    <scope>IDENTIFICATION</scope>
</reference>
<evidence type="ECO:0000313" key="2">
    <source>
        <dbReference type="RefSeq" id="XP_016494796.1"/>
    </source>
</evidence>
<evidence type="ECO:0000259" key="1">
    <source>
        <dbReference type="Pfam" id="PF07727"/>
    </source>
</evidence>
<dbReference type="InterPro" id="IPR013103">
    <property type="entry name" value="RVT_2"/>
</dbReference>
<feature type="domain" description="Reverse transcriptase Ty1/copia-type" evidence="1">
    <location>
        <begin position="2"/>
        <end position="146"/>
    </location>
</feature>
<sequence length="254" mass="28722">MTVPHGFSGSSDKSLVCKLLKSLYGLKQASRQWNIKLTTALASSSFQQIHLDYSFFTKKIAGKIVIVLDYVDDLHITSDDFQLIQDTKDVLQSSFKIKDLGELKYFLGIEFARSAEGILMHQRKYALELIADLDLSSSKPIITPMELNVKLTIVKFDNHVGSVEERALDDPGPYQRLLGYLLYLTITQPDILFDVHCLSQFMYSPKTSYWEAALRVVKYVKSCPDLGVLLSAVCFESLIAFCDVDWASCPNTRR</sequence>
<protein>
    <submittedName>
        <fullName evidence="2">Uncharacterized mitochondrial protein AtMg00810-like</fullName>
    </submittedName>
</protein>
<dbReference type="SUPFAM" id="SSF56672">
    <property type="entry name" value="DNA/RNA polymerases"/>
    <property type="match status" value="1"/>
</dbReference>
<dbReference type="KEGG" id="nta:107813988"/>
<dbReference type="AlphaFoldDB" id="A0A1S4C0W3"/>
<dbReference type="PaxDb" id="4097-A0A1S4C0W3"/>
<organism evidence="2">
    <name type="scientific">Nicotiana tabacum</name>
    <name type="common">Common tobacco</name>
    <dbReference type="NCBI Taxonomy" id="4097"/>
    <lineage>
        <taxon>Eukaryota</taxon>
        <taxon>Viridiplantae</taxon>
        <taxon>Streptophyta</taxon>
        <taxon>Embryophyta</taxon>
        <taxon>Tracheophyta</taxon>
        <taxon>Spermatophyta</taxon>
        <taxon>Magnoliopsida</taxon>
        <taxon>eudicotyledons</taxon>
        <taxon>Gunneridae</taxon>
        <taxon>Pentapetalae</taxon>
        <taxon>asterids</taxon>
        <taxon>lamiids</taxon>
        <taxon>Solanales</taxon>
        <taxon>Solanaceae</taxon>
        <taxon>Nicotianoideae</taxon>
        <taxon>Nicotianeae</taxon>
        <taxon>Nicotiana</taxon>
    </lineage>
</organism>
<proteinExistence type="predicted"/>
<dbReference type="RefSeq" id="XP_016494796.1">
    <property type="nucleotide sequence ID" value="XM_016639310.1"/>
</dbReference>
<dbReference type="OrthoDB" id="1296566at2759"/>
<dbReference type="STRING" id="4097.A0A1S4C0W3"/>
<accession>A0A1S4C0W3</accession>
<dbReference type="InterPro" id="IPR043502">
    <property type="entry name" value="DNA/RNA_pol_sf"/>
</dbReference>
<dbReference type="Pfam" id="PF07727">
    <property type="entry name" value="RVT_2"/>
    <property type="match status" value="1"/>
</dbReference>